<evidence type="ECO:0000313" key="2">
    <source>
        <dbReference type="Proteomes" id="UP001367513"/>
    </source>
</evidence>
<accession>A0ABU9AKF3</accession>
<organism evidence="1 2">
    <name type="scientific">Pseudonocardia alni subsp. carboxydivorans</name>
    <dbReference type="NCBI Taxonomy" id="415010"/>
    <lineage>
        <taxon>Bacteria</taxon>
        <taxon>Bacillati</taxon>
        <taxon>Actinomycetota</taxon>
        <taxon>Actinomycetes</taxon>
        <taxon>Pseudonocardiales</taxon>
        <taxon>Pseudonocardiaceae</taxon>
        <taxon>Pseudonocardia</taxon>
    </lineage>
</organism>
<sequence>MSEGMICRNPGGAPMRAMLGMADVLLASPDRRIICDRLAEGHRADPAGRCEHPVHADRPERHPCSLVRLVRLVDGLGRAVETS</sequence>
<name>A0ABU9AKF3_PSEA5</name>
<proteinExistence type="predicted"/>
<dbReference type="Proteomes" id="UP001367513">
    <property type="component" value="Unassembled WGS sequence"/>
</dbReference>
<gene>
    <name evidence="1" type="ORF">WG925_21605</name>
</gene>
<evidence type="ECO:0000313" key="1">
    <source>
        <dbReference type="EMBL" id="MEK6466347.1"/>
    </source>
</evidence>
<dbReference type="RefSeq" id="WP_346104402.1">
    <property type="nucleotide sequence ID" value="NZ_BAAAOD010000035.1"/>
</dbReference>
<dbReference type="EMBL" id="JBBPIX010000013">
    <property type="protein sequence ID" value="MEK6466347.1"/>
    <property type="molecule type" value="Genomic_DNA"/>
</dbReference>
<comment type="caution">
    <text evidence="1">The sequence shown here is derived from an EMBL/GenBank/DDBJ whole genome shotgun (WGS) entry which is preliminary data.</text>
</comment>
<protein>
    <submittedName>
        <fullName evidence="1">Uncharacterized protein</fullName>
    </submittedName>
</protein>
<reference evidence="1 2" key="1">
    <citation type="submission" date="2024-03" db="EMBL/GenBank/DDBJ databases">
        <title>Draft genome sequence of Pseudonocardia carboxydivorans JCM 14827.</title>
        <authorList>
            <person name="Duangmal K."/>
        </authorList>
    </citation>
    <scope>NUCLEOTIDE SEQUENCE [LARGE SCALE GENOMIC DNA]</scope>
    <source>
        <strain evidence="1 2">JCM 14827</strain>
    </source>
</reference>
<keyword evidence="2" id="KW-1185">Reference proteome</keyword>